<reference evidence="6 7" key="1">
    <citation type="journal article" date="2011" name="Science">
        <title>The ecoresponsive genome of Daphnia pulex.</title>
        <authorList>
            <person name="Colbourne J.K."/>
            <person name="Pfrender M.E."/>
            <person name="Gilbert D."/>
            <person name="Thomas W.K."/>
            <person name="Tucker A."/>
            <person name="Oakley T.H."/>
            <person name="Tokishita S."/>
            <person name="Aerts A."/>
            <person name="Arnold G.J."/>
            <person name="Basu M.K."/>
            <person name="Bauer D.J."/>
            <person name="Caceres C.E."/>
            <person name="Carmel L."/>
            <person name="Casola C."/>
            <person name="Choi J.H."/>
            <person name="Detter J.C."/>
            <person name="Dong Q."/>
            <person name="Dusheyko S."/>
            <person name="Eads B.D."/>
            <person name="Frohlich T."/>
            <person name="Geiler-Samerotte K.A."/>
            <person name="Gerlach D."/>
            <person name="Hatcher P."/>
            <person name="Jogdeo S."/>
            <person name="Krijgsveld J."/>
            <person name="Kriventseva E.V."/>
            <person name="Kultz D."/>
            <person name="Laforsch C."/>
            <person name="Lindquist E."/>
            <person name="Lopez J."/>
            <person name="Manak J.R."/>
            <person name="Muller J."/>
            <person name="Pangilinan J."/>
            <person name="Patwardhan R.P."/>
            <person name="Pitluck S."/>
            <person name="Pritham E.J."/>
            <person name="Rechtsteiner A."/>
            <person name="Rho M."/>
            <person name="Rogozin I.B."/>
            <person name="Sakarya O."/>
            <person name="Salamov A."/>
            <person name="Schaack S."/>
            <person name="Shapiro H."/>
            <person name="Shiga Y."/>
            <person name="Skalitzky C."/>
            <person name="Smith Z."/>
            <person name="Souvorov A."/>
            <person name="Sung W."/>
            <person name="Tang Z."/>
            <person name="Tsuchiya D."/>
            <person name="Tu H."/>
            <person name="Vos H."/>
            <person name="Wang M."/>
            <person name="Wolf Y.I."/>
            <person name="Yamagata H."/>
            <person name="Yamada T."/>
            <person name="Ye Y."/>
            <person name="Shaw J.R."/>
            <person name="Andrews J."/>
            <person name="Crease T.J."/>
            <person name="Tang H."/>
            <person name="Lucas S.M."/>
            <person name="Robertson H.M."/>
            <person name="Bork P."/>
            <person name="Koonin E.V."/>
            <person name="Zdobnov E.M."/>
            <person name="Grigoriev I.V."/>
            <person name="Lynch M."/>
            <person name="Boore J.L."/>
        </authorList>
    </citation>
    <scope>NUCLEOTIDE SEQUENCE [LARGE SCALE GENOMIC DNA]</scope>
</reference>
<feature type="region of interest" description="Disordered" evidence="5">
    <location>
        <begin position="279"/>
        <end position="301"/>
    </location>
</feature>
<evidence type="ECO:0000256" key="1">
    <source>
        <dbReference type="ARBA" id="ARBA00004123"/>
    </source>
</evidence>
<accession>E9FS73</accession>
<sequence length="301" mass="34953">MAVSRKTRGKSVNAPRNKIENAVNKMTPEIYFARKLASNEKKIRDRSLKKLRRWIAARSAVPDAFSEDELMKLWKGLFYCMWMSDKPLIQEDLAETISELVHSIIDRKTGLKFITVALKTMANHWSGIDTWRMDKFLMFVRRIVRHSLEYLDNEEWKEEEVDAFSQMISEVVMNANESTAELKVPLGLQLHLVNLFPEELAKAGGEELKASTISKMIEPFAKCLAKSNDYRLKKDIHQFIFTYLIKQSDEALEYEEQGLDKQAIISMSDAKANRKKAMKKAKKNQVVVQEKEEEEVEEEKE</sequence>
<dbReference type="InParanoid" id="E9FS73"/>
<dbReference type="KEGG" id="dpx:DAPPUDRAFT_205172"/>
<comment type="similarity">
    <text evidence="2">Belongs to the RRP1 family.</text>
</comment>
<dbReference type="Pfam" id="PF05997">
    <property type="entry name" value="Nop52"/>
    <property type="match status" value="1"/>
</dbReference>
<comment type="subcellular location">
    <subcellularLocation>
        <location evidence="1">Nucleus</location>
    </subcellularLocation>
</comment>
<dbReference type="Proteomes" id="UP000000305">
    <property type="component" value="Unassembled WGS sequence"/>
</dbReference>
<keyword evidence="7" id="KW-1185">Reference proteome</keyword>
<dbReference type="GO" id="GO:0006364">
    <property type="term" value="P:rRNA processing"/>
    <property type="evidence" value="ECO:0007669"/>
    <property type="project" value="UniProtKB-KW"/>
</dbReference>
<dbReference type="GO" id="GO:0030688">
    <property type="term" value="C:preribosome, small subunit precursor"/>
    <property type="evidence" value="ECO:0007669"/>
    <property type="project" value="InterPro"/>
</dbReference>
<feature type="non-terminal residue" evidence="6">
    <location>
        <position position="301"/>
    </location>
</feature>
<dbReference type="PANTHER" id="PTHR13026:SF0">
    <property type="entry name" value="RIBOSOMAL RNA PROCESSING 1B"/>
    <property type="match status" value="1"/>
</dbReference>
<dbReference type="OMA" id="SHEWHCI"/>
<gene>
    <name evidence="6" type="ORF">DAPPUDRAFT_205172</name>
</gene>
<name>E9FS73_DAPPU</name>
<dbReference type="GO" id="GO:0005634">
    <property type="term" value="C:nucleus"/>
    <property type="evidence" value="ECO:0007669"/>
    <property type="project" value="UniProtKB-SubCell"/>
</dbReference>
<keyword evidence="4" id="KW-0539">Nucleus</keyword>
<protein>
    <submittedName>
        <fullName evidence="6">Uncharacterized protein</fullName>
    </submittedName>
</protein>
<dbReference type="eggNOG" id="KOG3911">
    <property type="taxonomic scope" value="Eukaryota"/>
</dbReference>
<dbReference type="HOGENOM" id="CLU_022876_1_0_1"/>
<evidence type="ECO:0000256" key="3">
    <source>
        <dbReference type="ARBA" id="ARBA00022552"/>
    </source>
</evidence>
<organism evidence="6 7">
    <name type="scientific">Daphnia pulex</name>
    <name type="common">Water flea</name>
    <dbReference type="NCBI Taxonomy" id="6669"/>
    <lineage>
        <taxon>Eukaryota</taxon>
        <taxon>Metazoa</taxon>
        <taxon>Ecdysozoa</taxon>
        <taxon>Arthropoda</taxon>
        <taxon>Crustacea</taxon>
        <taxon>Branchiopoda</taxon>
        <taxon>Diplostraca</taxon>
        <taxon>Cladocera</taxon>
        <taxon>Anomopoda</taxon>
        <taxon>Daphniidae</taxon>
        <taxon>Daphnia</taxon>
    </lineage>
</organism>
<evidence type="ECO:0000256" key="4">
    <source>
        <dbReference type="ARBA" id="ARBA00023242"/>
    </source>
</evidence>
<feature type="compositionally biased region" description="Acidic residues" evidence="5">
    <location>
        <begin position="291"/>
        <end position="301"/>
    </location>
</feature>
<evidence type="ECO:0000256" key="2">
    <source>
        <dbReference type="ARBA" id="ARBA00006374"/>
    </source>
</evidence>
<evidence type="ECO:0000256" key="5">
    <source>
        <dbReference type="SAM" id="MobiDB-lite"/>
    </source>
</evidence>
<proteinExistence type="inferred from homology"/>
<keyword evidence="3" id="KW-0698">rRNA processing</keyword>
<evidence type="ECO:0000313" key="7">
    <source>
        <dbReference type="Proteomes" id="UP000000305"/>
    </source>
</evidence>
<dbReference type="PANTHER" id="PTHR13026">
    <property type="entry name" value="NNP-1 PROTEIN NOVEL NUCLEAR PROTEIN 1 NOP52"/>
    <property type="match status" value="1"/>
</dbReference>
<dbReference type="InterPro" id="IPR010301">
    <property type="entry name" value="RRP1"/>
</dbReference>
<dbReference type="AlphaFoldDB" id="E9FS73"/>
<evidence type="ECO:0000313" key="6">
    <source>
        <dbReference type="EMBL" id="EFX89984.1"/>
    </source>
</evidence>
<dbReference type="STRING" id="6669.E9FS73"/>
<dbReference type="EMBL" id="GL732523">
    <property type="protein sequence ID" value="EFX89984.1"/>
    <property type="molecule type" value="Genomic_DNA"/>
</dbReference>
<dbReference type="OrthoDB" id="2019504at2759"/>